<feature type="domain" description="NAD-dependent epimerase/dehydratase" evidence="4">
    <location>
        <begin position="8"/>
        <end position="249"/>
    </location>
</feature>
<dbReference type="Proteomes" id="UP000192247">
    <property type="component" value="Unassembled WGS sequence"/>
</dbReference>
<evidence type="ECO:0000259" key="4">
    <source>
        <dbReference type="Pfam" id="PF01370"/>
    </source>
</evidence>
<evidence type="ECO:0000256" key="3">
    <source>
        <dbReference type="SAM" id="MobiDB-lite"/>
    </source>
</evidence>
<dbReference type="Pfam" id="PF01370">
    <property type="entry name" value="Epimerase"/>
    <property type="match status" value="1"/>
</dbReference>
<gene>
    <name evidence="5" type="ORF">BIW11_01828</name>
</gene>
<reference evidence="5 6" key="1">
    <citation type="journal article" date="2017" name="Gigascience">
        <title>Draft genome of the honey bee ectoparasitic mite, Tropilaelaps mercedesae, is shaped by the parasitic life history.</title>
        <authorList>
            <person name="Dong X."/>
            <person name="Armstrong S.D."/>
            <person name="Xia D."/>
            <person name="Makepeace B.L."/>
            <person name="Darby A.C."/>
            <person name="Kadowaki T."/>
        </authorList>
    </citation>
    <scope>NUCLEOTIDE SEQUENCE [LARGE SCALE GENOMIC DNA]</scope>
    <source>
        <strain evidence="5">Wuxi-XJTLU</strain>
    </source>
</reference>
<organism evidence="5 6">
    <name type="scientific">Tropilaelaps mercedesae</name>
    <dbReference type="NCBI Taxonomy" id="418985"/>
    <lineage>
        <taxon>Eukaryota</taxon>
        <taxon>Metazoa</taxon>
        <taxon>Ecdysozoa</taxon>
        <taxon>Arthropoda</taxon>
        <taxon>Chelicerata</taxon>
        <taxon>Arachnida</taxon>
        <taxon>Acari</taxon>
        <taxon>Parasitiformes</taxon>
        <taxon>Mesostigmata</taxon>
        <taxon>Gamasina</taxon>
        <taxon>Dermanyssoidea</taxon>
        <taxon>Laelapidae</taxon>
        <taxon>Tropilaelaps</taxon>
    </lineage>
</organism>
<keyword evidence="1" id="KW-0560">Oxidoreductase</keyword>
<dbReference type="FunFam" id="3.40.50.720:FF:000336">
    <property type="entry name" value="Aldehyde reductase"/>
    <property type="match status" value="1"/>
</dbReference>
<protein>
    <submittedName>
        <fullName evidence="5">Flavonol reductase/cinnamoyl-CoA reductase-like</fullName>
    </submittedName>
</protein>
<dbReference type="OrthoDB" id="2735536at2759"/>
<dbReference type="InParanoid" id="A0A1V9X809"/>
<evidence type="ECO:0000313" key="6">
    <source>
        <dbReference type="Proteomes" id="UP000192247"/>
    </source>
</evidence>
<dbReference type="AlphaFoldDB" id="A0A1V9X809"/>
<dbReference type="GO" id="GO:0016616">
    <property type="term" value="F:oxidoreductase activity, acting on the CH-OH group of donors, NAD or NADP as acceptor"/>
    <property type="evidence" value="ECO:0007669"/>
    <property type="project" value="TreeGrafter"/>
</dbReference>
<comment type="caution">
    <text evidence="5">The sequence shown here is derived from an EMBL/GenBank/DDBJ whole genome shotgun (WGS) entry which is preliminary data.</text>
</comment>
<dbReference type="EMBL" id="MNPL01020528">
    <property type="protein sequence ID" value="OQR69546.1"/>
    <property type="molecule type" value="Genomic_DNA"/>
</dbReference>
<dbReference type="InterPro" id="IPR036291">
    <property type="entry name" value="NAD(P)-bd_dom_sf"/>
</dbReference>
<evidence type="ECO:0000256" key="2">
    <source>
        <dbReference type="ARBA" id="ARBA00023445"/>
    </source>
</evidence>
<accession>A0A1V9X809</accession>
<sequence>MSGGVKNVLVTGGSGFVGLHVVRALVAANHRVRATVREFGNTDCVLPLEQNMAKARYPVELFEADLLDDRGWAQAMEGIEFVIHIAGPPSTLGDALVDDHAACVRLAVEGTMRVLTFAKGAGTVRRVVLVSAAGAVHGSSEGDEELLYDESYYTNLKGANVPIFYRSKAMAEAAAWNFAESHSLDLAVICPSFVLGPVLSDRVNASVDLIRMMLEGTPKLVPPLALAICDVRDLADSLVRAMQAPAAANTRVLVNTCTLWLHDMAAVLKDHFGPLGYHINRAKLPSYLRPFLGVVSQQMNVYKPLLNKMFRFSNDRMKDVLGVLPRSCVDTIVDTARSLVEFEVVRRTGRYHLLMKTASAGDGSGGTSPVLQNEETLSEAKETSARDPPSTLACSFVKKMK</sequence>
<dbReference type="STRING" id="418985.A0A1V9X809"/>
<feature type="region of interest" description="Disordered" evidence="3">
    <location>
        <begin position="360"/>
        <end position="390"/>
    </location>
</feature>
<dbReference type="Gene3D" id="3.40.50.720">
    <property type="entry name" value="NAD(P)-binding Rossmann-like Domain"/>
    <property type="match status" value="1"/>
</dbReference>
<dbReference type="SUPFAM" id="SSF51735">
    <property type="entry name" value="NAD(P)-binding Rossmann-fold domains"/>
    <property type="match status" value="1"/>
</dbReference>
<keyword evidence="6" id="KW-1185">Reference proteome</keyword>
<proteinExistence type="inferred from homology"/>
<dbReference type="InterPro" id="IPR050425">
    <property type="entry name" value="NAD(P)_dehydrat-like"/>
</dbReference>
<comment type="similarity">
    <text evidence="2">Belongs to the NAD(P)-dependent epimerase/dehydratase family. Dihydroflavonol-4-reductase subfamily.</text>
</comment>
<dbReference type="PANTHER" id="PTHR10366:SF564">
    <property type="entry name" value="STEROL-4-ALPHA-CARBOXYLATE 3-DEHYDROGENASE, DECARBOXYLATING"/>
    <property type="match status" value="1"/>
</dbReference>
<dbReference type="InterPro" id="IPR001509">
    <property type="entry name" value="Epimerase_deHydtase"/>
</dbReference>
<evidence type="ECO:0000313" key="5">
    <source>
        <dbReference type="EMBL" id="OQR69546.1"/>
    </source>
</evidence>
<name>A0A1V9X809_9ACAR</name>
<dbReference type="PANTHER" id="PTHR10366">
    <property type="entry name" value="NAD DEPENDENT EPIMERASE/DEHYDRATASE"/>
    <property type="match status" value="1"/>
</dbReference>
<evidence type="ECO:0000256" key="1">
    <source>
        <dbReference type="ARBA" id="ARBA00023002"/>
    </source>
</evidence>